<evidence type="ECO:0000313" key="1">
    <source>
        <dbReference type="EMBL" id="MFC3675714.1"/>
    </source>
</evidence>
<reference evidence="2" key="1">
    <citation type="journal article" date="2019" name="Int. J. Syst. Evol. Microbiol.">
        <title>The Global Catalogue of Microorganisms (GCM) 10K type strain sequencing project: providing services to taxonomists for standard genome sequencing and annotation.</title>
        <authorList>
            <consortium name="The Broad Institute Genomics Platform"/>
            <consortium name="The Broad Institute Genome Sequencing Center for Infectious Disease"/>
            <person name="Wu L."/>
            <person name="Ma J."/>
        </authorList>
    </citation>
    <scope>NUCLEOTIDE SEQUENCE [LARGE SCALE GENOMIC DNA]</scope>
    <source>
        <strain evidence="2">KCTC 42182</strain>
    </source>
</reference>
<gene>
    <name evidence="1" type="ORF">ACFOOQ_09190</name>
</gene>
<dbReference type="EMBL" id="JBHRYJ010000001">
    <property type="protein sequence ID" value="MFC3675714.1"/>
    <property type="molecule type" value="Genomic_DNA"/>
</dbReference>
<evidence type="ECO:0000313" key="2">
    <source>
        <dbReference type="Proteomes" id="UP001595711"/>
    </source>
</evidence>
<organism evidence="1 2">
    <name type="scientific">Ferrovibrio xuzhouensis</name>
    <dbReference type="NCBI Taxonomy" id="1576914"/>
    <lineage>
        <taxon>Bacteria</taxon>
        <taxon>Pseudomonadati</taxon>
        <taxon>Pseudomonadota</taxon>
        <taxon>Alphaproteobacteria</taxon>
        <taxon>Rhodospirillales</taxon>
        <taxon>Rhodospirillaceae</taxon>
        <taxon>Ferrovibrio</taxon>
    </lineage>
</organism>
<dbReference type="Proteomes" id="UP001595711">
    <property type="component" value="Unassembled WGS sequence"/>
</dbReference>
<comment type="caution">
    <text evidence="1">The sequence shown here is derived from an EMBL/GenBank/DDBJ whole genome shotgun (WGS) entry which is preliminary data.</text>
</comment>
<dbReference type="RefSeq" id="WP_379724801.1">
    <property type="nucleotide sequence ID" value="NZ_JBHRYJ010000001.1"/>
</dbReference>
<proteinExistence type="predicted"/>
<protein>
    <submittedName>
        <fullName evidence="1">Uncharacterized protein</fullName>
    </submittedName>
</protein>
<name>A0ABV7VE39_9PROT</name>
<keyword evidence="2" id="KW-1185">Reference proteome</keyword>
<sequence>MKHSFAHTDISRFVPVADAAASAATSADRAVVVFADQTALPWLRLLKPGFRHCCAYLRLPEGWIGVDPLSHWLVLRAFPAWPREADLAGHLRRTGHCALTVPVVEPPRRLAPPLPFSCVETVKRLIGLQSWTIRTPWEPYQHLRKISLDNEPLLFYKSTSSEHFVDKAA</sequence>
<accession>A0ABV7VE39</accession>